<proteinExistence type="predicted"/>
<feature type="chain" id="PRO_5009918435" evidence="2">
    <location>
        <begin position="18"/>
        <end position="567"/>
    </location>
</feature>
<keyword evidence="1 2" id="KW-0732">Signal</keyword>
<dbReference type="PANTHER" id="PTHR35580:SF1">
    <property type="entry name" value="PHYTASE-LIKE DOMAIN-CONTAINING PROTEIN"/>
    <property type="match status" value="1"/>
</dbReference>
<dbReference type="InterPro" id="IPR026444">
    <property type="entry name" value="Secre_tail"/>
</dbReference>
<dbReference type="STRING" id="797419.SAMN05216556_10753"/>
<evidence type="ECO:0000259" key="3">
    <source>
        <dbReference type="Pfam" id="PF18962"/>
    </source>
</evidence>
<gene>
    <name evidence="4" type="ORF">SAMN04487908_11451</name>
</gene>
<evidence type="ECO:0000313" key="5">
    <source>
        <dbReference type="Proteomes" id="UP000184172"/>
    </source>
</evidence>
<protein>
    <submittedName>
        <fullName evidence="4">Por secretion system C-terminal sorting domain-containing protein</fullName>
    </submittedName>
</protein>
<organism evidence="4 5">
    <name type="scientific">Aequorivita viscosa</name>
    <dbReference type="NCBI Taxonomy" id="797419"/>
    <lineage>
        <taxon>Bacteria</taxon>
        <taxon>Pseudomonadati</taxon>
        <taxon>Bacteroidota</taxon>
        <taxon>Flavobacteriia</taxon>
        <taxon>Flavobacteriales</taxon>
        <taxon>Flavobacteriaceae</taxon>
        <taxon>Aequorivita</taxon>
    </lineage>
</organism>
<dbReference type="Pfam" id="PF18962">
    <property type="entry name" value="Por_Secre_tail"/>
    <property type="match status" value="1"/>
</dbReference>
<feature type="domain" description="Secretion system C-terminal sorting" evidence="3">
    <location>
        <begin position="496"/>
        <end position="565"/>
    </location>
</feature>
<dbReference type="PANTHER" id="PTHR35580">
    <property type="entry name" value="CELL SURFACE GLYCOPROTEIN (S-LAYER PROTEIN)-LIKE PROTEIN"/>
    <property type="match status" value="1"/>
</dbReference>
<dbReference type="SUPFAM" id="SSF50998">
    <property type="entry name" value="Quinoprotein alcohol dehydrogenase-like"/>
    <property type="match status" value="1"/>
</dbReference>
<dbReference type="Proteomes" id="UP000184172">
    <property type="component" value="Unassembled WGS sequence"/>
</dbReference>
<dbReference type="EMBL" id="FQYV01000014">
    <property type="protein sequence ID" value="SHJ33995.1"/>
    <property type="molecule type" value="Genomic_DNA"/>
</dbReference>
<dbReference type="RefSeq" id="WP_073218618.1">
    <property type="nucleotide sequence ID" value="NZ_FNNS01000007.1"/>
</dbReference>
<accession>A0A1M6IHS8</accession>
<evidence type="ECO:0000256" key="1">
    <source>
        <dbReference type="ARBA" id="ARBA00022729"/>
    </source>
</evidence>
<dbReference type="AlphaFoldDB" id="A0A1M6IHS8"/>
<dbReference type="InterPro" id="IPR052918">
    <property type="entry name" value="Motility_Chemotaxis_Reg"/>
</dbReference>
<evidence type="ECO:0000313" key="4">
    <source>
        <dbReference type="EMBL" id="SHJ33995.1"/>
    </source>
</evidence>
<dbReference type="InterPro" id="IPR011047">
    <property type="entry name" value="Quinoprotein_ADH-like_sf"/>
</dbReference>
<name>A0A1M6IHS8_9FLAO</name>
<dbReference type="OrthoDB" id="1652165at2"/>
<sequence>MKNLLLFALLCSTFTFSQTEPFNYDLDWATFFYCPEGNNLSIAASAIDDEQNIYLAGGVVDSCEAFPNNDPLYNYHGMQDAYIAKFNTFGELLWFKYYGGSDPEHANSIKIVNNHIYLGGKISSTDSMLNFNNNLVGNSDGFVSKLTLDGEVLWSTYVGGDAEDSVDVIDVNNDDEIFVVGYSTSRSGLSTPHTFQPENIVTDTFRSGFIAKIDAQGNKVWASYYGEHKNGFLRSLAVGETGVYVMGIDMSFEEGNYYGTTGSHKESTGVDIDNFIAKFSLEGDRLWGTYFGGSLNESNIKPLTISTYGDRVYFCGYTASATDIATPGAQQESIGGSGSMFLTSMDADGNVVWSTYAGIKDPSIVSSQIGTSMNVDAYGNLYLSGITNLSGLATPDANKSTITVGDHDAFVTKYNRNGEIVWGTYFGGALTDGGGQALVSADSFVFTGYSYNEGITTPGAFKETLNPNGSDYSDIIVRFGPPRLSIPEQNEGQFVVWPNPTNGLLTINATKEIKEVKIYDIVGKLILTTKFKNEKHTTLDLSGLMPGTYLLHAITEDEIQLQKIIKR</sequence>
<feature type="signal peptide" evidence="2">
    <location>
        <begin position="1"/>
        <end position="17"/>
    </location>
</feature>
<dbReference type="NCBIfam" id="TIGR04183">
    <property type="entry name" value="Por_Secre_tail"/>
    <property type="match status" value="1"/>
</dbReference>
<reference evidence="5" key="1">
    <citation type="submission" date="2016-11" db="EMBL/GenBank/DDBJ databases">
        <authorList>
            <person name="Varghese N."/>
            <person name="Submissions S."/>
        </authorList>
    </citation>
    <scope>NUCLEOTIDE SEQUENCE [LARGE SCALE GENOMIC DNA]</scope>
    <source>
        <strain evidence="5">DSM 26349</strain>
    </source>
</reference>
<evidence type="ECO:0000256" key="2">
    <source>
        <dbReference type="SAM" id="SignalP"/>
    </source>
</evidence>
<keyword evidence="5" id="KW-1185">Reference proteome</keyword>